<sequence>MPVQGGNAINHGVAYAGMVADGEVSNGVSKVNKGTVNIAYGLGVVSDGDDGAKLPVAASTAAQFIGVVKRELNRAYTQADVFGAVAKRDMTVETMASIWVTARVAVAKDDPVYLVVGDGTGTNQGQFSNVVGAAATLAVLIPNAKWVSTAGAGALVKISLKVGG</sequence>
<accession>A0A4R4KGL7</accession>
<dbReference type="OrthoDB" id="6974425at2"/>
<organism evidence="1 2">
    <name type="scientific">Pseudomonas vancouverensis</name>
    <dbReference type="NCBI Taxonomy" id="95300"/>
    <lineage>
        <taxon>Bacteria</taxon>
        <taxon>Pseudomonadati</taxon>
        <taxon>Pseudomonadota</taxon>
        <taxon>Gammaproteobacteria</taxon>
        <taxon>Pseudomonadales</taxon>
        <taxon>Pseudomonadaceae</taxon>
        <taxon>Pseudomonas</taxon>
    </lineage>
</organism>
<dbReference type="EMBL" id="RRZK01000005">
    <property type="protein sequence ID" value="TDB67194.1"/>
    <property type="molecule type" value="Genomic_DNA"/>
</dbReference>
<gene>
    <name evidence="1" type="ORF">EIY72_03865</name>
</gene>
<evidence type="ECO:0000313" key="2">
    <source>
        <dbReference type="Proteomes" id="UP000295254"/>
    </source>
</evidence>
<name>A0A4R4KGL7_PSEVA</name>
<evidence type="ECO:0000313" key="1">
    <source>
        <dbReference type="EMBL" id="TDB67194.1"/>
    </source>
</evidence>
<reference evidence="2" key="1">
    <citation type="journal article" date="2019" name="bioRxiv">
        <title>Bacterially produced spermidine induces plant systemic susceptibility to pathogens.</title>
        <authorList>
            <person name="Melnyk R.A."/>
            <person name="Beskrovnaya P.A."/>
            <person name="Liu Z."/>
            <person name="Song Y."/>
            <person name="Haney C.H."/>
        </authorList>
    </citation>
    <scope>NUCLEOTIDE SEQUENCE [LARGE SCALE GENOMIC DNA]</scope>
    <source>
        <strain evidence="2">Dha-51</strain>
    </source>
</reference>
<dbReference type="Proteomes" id="UP000295254">
    <property type="component" value="Unassembled WGS sequence"/>
</dbReference>
<dbReference type="InterPro" id="IPR054438">
    <property type="entry name" value="Struct_cement_gp24/gp6"/>
</dbReference>
<evidence type="ECO:0008006" key="3">
    <source>
        <dbReference type="Google" id="ProtNLM"/>
    </source>
</evidence>
<dbReference type="RefSeq" id="WP_132680107.1">
    <property type="nucleotide sequence ID" value="NZ_RRZK01000005.1"/>
</dbReference>
<protein>
    <recommendedName>
        <fullName evidence="3">DUF2190 family protein</fullName>
    </recommendedName>
</protein>
<comment type="caution">
    <text evidence="1">The sequence shown here is derived from an EMBL/GenBank/DDBJ whole genome shotgun (WGS) entry which is preliminary data.</text>
</comment>
<proteinExistence type="predicted"/>
<dbReference type="AlphaFoldDB" id="A0A4R4KGL7"/>
<keyword evidence="2" id="KW-1185">Reference proteome</keyword>
<dbReference type="Pfam" id="PF22758">
    <property type="entry name" value="Phage_cement"/>
    <property type="match status" value="1"/>
</dbReference>